<dbReference type="EMBL" id="FOTW01000015">
    <property type="protein sequence ID" value="SFM23618.1"/>
    <property type="molecule type" value="Genomic_DNA"/>
</dbReference>
<organism evidence="3 4">
    <name type="scientific">Rugamonas rubra</name>
    <dbReference type="NCBI Taxonomy" id="758825"/>
    <lineage>
        <taxon>Bacteria</taxon>
        <taxon>Pseudomonadati</taxon>
        <taxon>Pseudomonadota</taxon>
        <taxon>Betaproteobacteria</taxon>
        <taxon>Burkholderiales</taxon>
        <taxon>Oxalobacteraceae</taxon>
        <taxon>Telluria group</taxon>
        <taxon>Rugamonas</taxon>
    </lineage>
</organism>
<dbReference type="GO" id="GO:0016787">
    <property type="term" value="F:hydrolase activity"/>
    <property type="evidence" value="ECO:0007669"/>
    <property type="project" value="UniProtKB-KW"/>
</dbReference>
<dbReference type="Gene3D" id="3.40.50.850">
    <property type="entry name" value="Isochorismatase-like"/>
    <property type="match status" value="1"/>
</dbReference>
<reference evidence="3 4" key="1">
    <citation type="submission" date="2016-10" db="EMBL/GenBank/DDBJ databases">
        <authorList>
            <person name="de Groot N.N."/>
        </authorList>
    </citation>
    <scope>NUCLEOTIDE SEQUENCE [LARGE SCALE GENOMIC DNA]</scope>
    <source>
        <strain evidence="3 4">ATCC 43154</strain>
    </source>
</reference>
<dbReference type="InterPro" id="IPR036380">
    <property type="entry name" value="Isochorismatase-like_sf"/>
</dbReference>
<dbReference type="PANTHER" id="PTHR43540">
    <property type="entry name" value="PEROXYUREIDOACRYLATE/UREIDOACRYLATE AMIDOHYDROLASE-RELATED"/>
    <property type="match status" value="1"/>
</dbReference>
<keyword evidence="4" id="KW-1185">Reference proteome</keyword>
<dbReference type="STRING" id="758825.SAMN02982985_03305"/>
<dbReference type="InterPro" id="IPR050272">
    <property type="entry name" value="Isochorismatase-like_hydrls"/>
</dbReference>
<name>A0A1I4P736_9BURK</name>
<dbReference type="Proteomes" id="UP000199470">
    <property type="component" value="Unassembled WGS sequence"/>
</dbReference>
<dbReference type="AlphaFoldDB" id="A0A1I4P736"/>
<dbReference type="CDD" id="cd01014">
    <property type="entry name" value="nicotinamidase_related"/>
    <property type="match status" value="1"/>
</dbReference>
<evidence type="ECO:0000313" key="3">
    <source>
        <dbReference type="EMBL" id="SFM23618.1"/>
    </source>
</evidence>
<protein>
    <submittedName>
        <fullName evidence="3">Nicotinamidase-related amidase</fullName>
    </submittedName>
</protein>
<keyword evidence="1" id="KW-0378">Hydrolase</keyword>
<feature type="domain" description="Isochorismatase-like" evidence="2">
    <location>
        <begin position="10"/>
        <end position="148"/>
    </location>
</feature>
<gene>
    <name evidence="3" type="ORF">SAMN02982985_03305</name>
</gene>
<proteinExistence type="predicted"/>
<evidence type="ECO:0000313" key="4">
    <source>
        <dbReference type="Proteomes" id="UP000199470"/>
    </source>
</evidence>
<dbReference type="OrthoDB" id="5360912at2"/>
<evidence type="ECO:0000259" key="2">
    <source>
        <dbReference type="Pfam" id="PF00857"/>
    </source>
</evidence>
<sequence length="183" mass="18999">MQAAPSSPSSALLIVDMQQGLFNGAERPHEAERLLANVQLLIGKARAAGAPIFAARHTGPDGSPIAAGSAAWQLLAALDLDPARDKVFDKRRPSCFHGTELARRLAEAGVGELHVAGLKTQYCIDTTCRAAADLGLKVVLVADAHSCMDTPALPAGAIIAHHNATLDGPFATLRAAADCDFSS</sequence>
<accession>A0A1I4P736</accession>
<dbReference type="Pfam" id="PF00857">
    <property type="entry name" value="Isochorismatase"/>
    <property type="match status" value="1"/>
</dbReference>
<evidence type="ECO:0000256" key="1">
    <source>
        <dbReference type="ARBA" id="ARBA00022801"/>
    </source>
</evidence>
<dbReference type="InterPro" id="IPR000868">
    <property type="entry name" value="Isochorismatase-like_dom"/>
</dbReference>
<dbReference type="RefSeq" id="WP_093388793.1">
    <property type="nucleotide sequence ID" value="NZ_FOTW01000015.1"/>
</dbReference>
<dbReference type="SUPFAM" id="SSF52499">
    <property type="entry name" value="Isochorismatase-like hydrolases"/>
    <property type="match status" value="1"/>
</dbReference>
<dbReference type="PANTHER" id="PTHR43540:SF14">
    <property type="entry name" value="ISOCHORISMATASE"/>
    <property type="match status" value="1"/>
</dbReference>